<dbReference type="EMBL" id="JAVGVR010000001">
    <property type="protein sequence ID" value="MDQ6600560.1"/>
    <property type="molecule type" value="Genomic_DNA"/>
</dbReference>
<feature type="binding site" evidence="2">
    <location>
        <position position="365"/>
    </location>
    <ligand>
        <name>Mn(2+)</name>
        <dbReference type="ChEBI" id="CHEBI:29035"/>
        <label>2</label>
    </ligand>
</feature>
<dbReference type="Gene3D" id="3.30.70.360">
    <property type="match status" value="1"/>
</dbReference>
<dbReference type="GO" id="GO:0019877">
    <property type="term" value="P:diaminopimelate biosynthetic process"/>
    <property type="evidence" value="ECO:0007669"/>
    <property type="project" value="UniProtKB-ARBA"/>
</dbReference>
<feature type="binding site" evidence="2">
    <location>
        <position position="104"/>
    </location>
    <ligand>
        <name>Mn(2+)</name>
        <dbReference type="ChEBI" id="CHEBI:29035"/>
        <label>2</label>
    </ligand>
</feature>
<dbReference type="SUPFAM" id="SSF55031">
    <property type="entry name" value="Bacterial exopeptidase dimerisation domain"/>
    <property type="match status" value="1"/>
</dbReference>
<feature type="binding site" evidence="2">
    <location>
        <position position="166"/>
    </location>
    <ligand>
        <name>Mn(2+)</name>
        <dbReference type="ChEBI" id="CHEBI:29035"/>
        <label>2</label>
    </ligand>
</feature>
<dbReference type="PIRSF" id="PIRSF005962">
    <property type="entry name" value="Pept_M20D_amidohydro"/>
    <property type="match status" value="1"/>
</dbReference>
<evidence type="ECO:0000313" key="4">
    <source>
        <dbReference type="EMBL" id="MDQ6600560.1"/>
    </source>
</evidence>
<dbReference type="InterPro" id="IPR036264">
    <property type="entry name" value="Bact_exopeptidase_dim_dom"/>
</dbReference>
<sequence length="399" mass="43683">MIIKEQIKVSEEVTQKLIEIRRHLHQHPELSFQEYNTCGYIARVLEEWGIPYNRIGETGIFVDIIGGNRQGPHIGIRADIDALPIQEQTGLPFSSANQGVMHACGHDGHTTILLGTVYQLHRLRDKISGRVRCIFQPGEEADGAAQQLIDLGVLETPSIDGMLALHLWPHLPHGTIGIKYGAITASCDDFTIEIEGKSGHSARPHQAIDAITISSQIIQALHTLVTKSSNPVEPVVVHIGKINGGTASNIVADKVVLEGTTRAVTFETRKKLKSQLINLCESIAKSFGGKANVHYKDGHPPVINSEWVTKAVEECAAELFGSEKVVQLKEPSMGADDFGTFAQIVPSTYFRLGTALEGKQAFDLHHPQFEFDESIIPIGVQLFTSTVLTKLSRGVEEKC</sequence>
<dbReference type="Pfam" id="PF01546">
    <property type="entry name" value="Peptidase_M20"/>
    <property type="match status" value="1"/>
</dbReference>
<evidence type="ECO:0000313" key="5">
    <source>
        <dbReference type="EMBL" id="TDK55963.1"/>
    </source>
</evidence>
<dbReference type="RefSeq" id="WP_133339914.1">
    <property type="nucleotide sequence ID" value="NZ_JAVGVR010000001.1"/>
</dbReference>
<keyword evidence="7" id="KW-1185">Reference proteome</keyword>
<dbReference type="GO" id="GO:0050118">
    <property type="term" value="F:N-acetyldiaminopimelate deacetylase activity"/>
    <property type="evidence" value="ECO:0007669"/>
    <property type="project" value="UniProtKB-ARBA"/>
</dbReference>
<feature type="binding site" evidence="2">
    <location>
        <position position="140"/>
    </location>
    <ligand>
        <name>Mn(2+)</name>
        <dbReference type="ChEBI" id="CHEBI:29035"/>
        <label>2</label>
    </ligand>
</feature>
<dbReference type="Gene3D" id="3.40.630.10">
    <property type="entry name" value="Zn peptidases"/>
    <property type="match status" value="1"/>
</dbReference>
<evidence type="ECO:0000256" key="2">
    <source>
        <dbReference type="PIRSR" id="PIRSR005962-1"/>
    </source>
</evidence>
<keyword evidence="1 5" id="KW-0378">Hydrolase</keyword>
<dbReference type="GO" id="GO:0046872">
    <property type="term" value="F:metal ion binding"/>
    <property type="evidence" value="ECO:0007669"/>
    <property type="project" value="UniProtKB-KW"/>
</dbReference>
<protein>
    <submittedName>
        <fullName evidence="5">Amidohydrolase</fullName>
    </submittedName>
    <submittedName>
        <fullName evidence="4">M20 family metallopeptidase</fullName>
    </submittedName>
</protein>
<dbReference type="EMBL" id="SMYO01000028">
    <property type="protein sequence ID" value="TDK55963.1"/>
    <property type="molecule type" value="Genomic_DNA"/>
</dbReference>
<dbReference type="AlphaFoldDB" id="A0A4R5VK56"/>
<accession>A0A4R5VK56</accession>
<feature type="binding site" evidence="2">
    <location>
        <position position="106"/>
    </location>
    <ligand>
        <name>Mn(2+)</name>
        <dbReference type="ChEBI" id="CHEBI:29035"/>
        <label>2</label>
    </ligand>
</feature>
<dbReference type="Proteomes" id="UP001178888">
    <property type="component" value="Unassembled WGS sequence"/>
</dbReference>
<dbReference type="FunFam" id="3.30.70.360:FF:000001">
    <property type="entry name" value="N-acetyldiaminopimelate deacetylase"/>
    <property type="match status" value="1"/>
</dbReference>
<evidence type="ECO:0000256" key="1">
    <source>
        <dbReference type="ARBA" id="ARBA00022801"/>
    </source>
</evidence>
<dbReference type="SUPFAM" id="SSF53187">
    <property type="entry name" value="Zn-dependent exopeptidases"/>
    <property type="match status" value="1"/>
</dbReference>
<feature type="domain" description="Peptidase M20 dimerisation" evidence="3">
    <location>
        <begin position="190"/>
        <end position="285"/>
    </location>
</feature>
<reference evidence="4" key="2">
    <citation type="submission" date="2023-08" db="EMBL/GenBank/DDBJ databases">
        <title>Nitrogen cycling bacteria in agricultural field soils.</title>
        <authorList>
            <person name="Jang J."/>
        </authorList>
    </citation>
    <scope>NUCLEOTIDE SEQUENCE</scope>
    <source>
        <strain evidence="4">PS3-36</strain>
    </source>
</reference>
<organism evidence="5 6">
    <name type="scientific">Bacillus salipaludis</name>
    <dbReference type="NCBI Taxonomy" id="2547811"/>
    <lineage>
        <taxon>Bacteria</taxon>
        <taxon>Bacillati</taxon>
        <taxon>Bacillota</taxon>
        <taxon>Bacilli</taxon>
        <taxon>Bacillales</taxon>
        <taxon>Bacillaceae</taxon>
        <taxon>Bacillus</taxon>
    </lineage>
</organism>
<dbReference type="CDD" id="cd03886">
    <property type="entry name" value="M20_Acy1"/>
    <property type="match status" value="1"/>
</dbReference>
<evidence type="ECO:0000313" key="7">
    <source>
        <dbReference type="Proteomes" id="UP001178888"/>
    </source>
</evidence>
<name>A0A4R5VK56_9BACI</name>
<evidence type="ECO:0000313" key="6">
    <source>
        <dbReference type="Proteomes" id="UP000295132"/>
    </source>
</evidence>
<dbReference type="PANTHER" id="PTHR11014">
    <property type="entry name" value="PEPTIDASE M20 FAMILY MEMBER"/>
    <property type="match status" value="1"/>
</dbReference>
<dbReference type="InterPro" id="IPR017439">
    <property type="entry name" value="Amidohydrolase"/>
</dbReference>
<dbReference type="Pfam" id="PF07687">
    <property type="entry name" value="M20_dimer"/>
    <property type="match status" value="1"/>
</dbReference>
<dbReference type="Proteomes" id="UP000295132">
    <property type="component" value="Unassembled WGS sequence"/>
</dbReference>
<keyword evidence="2" id="KW-0479">Metal-binding</keyword>
<reference evidence="5 6" key="1">
    <citation type="submission" date="2019-03" db="EMBL/GenBank/DDBJ databases">
        <title>Bacillus niacini sp. nov. a Nicotinate-Metabolizing Mesophile Isolated from Soil.</title>
        <authorList>
            <person name="Zhang G."/>
        </authorList>
    </citation>
    <scope>NUCLEOTIDE SEQUENCE [LARGE SCALE GENOMIC DNA]</scope>
    <source>
        <strain evidence="5 6">WN066</strain>
    </source>
</reference>
<gene>
    <name evidence="5" type="ORF">E2K98_27740</name>
    <name evidence="4" type="ORF">RCG21_30380</name>
</gene>
<comment type="caution">
    <text evidence="5">The sequence shown here is derived from an EMBL/GenBank/DDBJ whole genome shotgun (WGS) entry which is preliminary data.</text>
</comment>
<evidence type="ECO:0000259" key="3">
    <source>
        <dbReference type="Pfam" id="PF07687"/>
    </source>
</evidence>
<dbReference type="PANTHER" id="PTHR11014:SF63">
    <property type="entry name" value="METALLOPEPTIDASE, PUTATIVE (AFU_ORTHOLOGUE AFUA_6G09600)-RELATED"/>
    <property type="match status" value="1"/>
</dbReference>
<keyword evidence="2" id="KW-0464">Manganese</keyword>
<comment type="cofactor">
    <cofactor evidence="2">
        <name>Mn(2+)</name>
        <dbReference type="ChEBI" id="CHEBI:29035"/>
    </cofactor>
    <text evidence="2">The Mn(2+) ion enhances activity.</text>
</comment>
<dbReference type="InterPro" id="IPR002933">
    <property type="entry name" value="Peptidase_M20"/>
</dbReference>
<dbReference type="InterPro" id="IPR011650">
    <property type="entry name" value="Peptidase_M20_dimer"/>
</dbReference>
<dbReference type="NCBIfam" id="TIGR01891">
    <property type="entry name" value="amidohydrolases"/>
    <property type="match status" value="1"/>
</dbReference>
<proteinExistence type="predicted"/>